<keyword evidence="4 6" id="KW-1133">Transmembrane helix</keyword>
<gene>
    <name evidence="7" type="ORF">AsFPU1_3739</name>
</gene>
<keyword evidence="2" id="KW-1003">Cell membrane</keyword>
<dbReference type="GO" id="GO:0043190">
    <property type="term" value="C:ATP-binding cassette (ABC) transporter complex"/>
    <property type="evidence" value="ECO:0007669"/>
    <property type="project" value="TreeGrafter"/>
</dbReference>
<accession>A0A401IM36</accession>
<reference evidence="8" key="1">
    <citation type="submission" date="2017-05" db="EMBL/GenBank/DDBJ databases">
        <title>Physiological properties and genetic analysis related to exopolysaccharide production of fresh-water unicellular cyanobacterium Aphanothece sacrum, Suizenji Nori, that has been cultured as a food source in Japan.</title>
        <authorList>
            <person name="Kanesaki Y."/>
            <person name="Yoshikawa S."/>
            <person name="Ohki K."/>
        </authorList>
    </citation>
    <scope>NUCLEOTIDE SEQUENCE [LARGE SCALE GENOMIC DNA]</scope>
    <source>
        <strain evidence="8">FPU1</strain>
    </source>
</reference>
<dbReference type="RefSeq" id="WP_124972746.1">
    <property type="nucleotide sequence ID" value="NZ_BDQK01000016.1"/>
</dbReference>
<sequence>MNTAQVKAFKMSLRLPGFSVMDRYLFWELLLPFCFGMGIFTSLGISIGTLFDLVRRVTESGLLLTVALKILLLKMPGFIVLAFPMAMLLSALMAYSRLSSDSELIAMRSLGVSVYRLVIPSILFSLIVSGAAFIVNDWVAPAATHEAAVTLEKAVSKERPTFKERNIVYPEYRTIDQPDGQQESVLTRLFYAEEFDGEKMAGLTILDRTQEGVNQIVTSDSATWNISTNTWDFFNGTIYLIAPDGSYRNIVRFEHQQLALPRIPLDLANRRQNFTEMSLSETKEYLKAMKLSGNEQRVRKVQVRIQEKYALPFVCLVFGLVGAAVGVRPQNTNKATSFGICVGLIFSYYLLSFVTSSLGIWGILTPFLGAWMPNLLGLGAGSLLLFQSARLR</sequence>
<dbReference type="Pfam" id="PF03739">
    <property type="entry name" value="LptF_LptG"/>
    <property type="match status" value="1"/>
</dbReference>
<dbReference type="PANTHER" id="PTHR33529:SF6">
    <property type="entry name" value="YJGP_YJGQ FAMILY PERMEASE"/>
    <property type="match status" value="1"/>
</dbReference>
<evidence type="ECO:0000256" key="2">
    <source>
        <dbReference type="ARBA" id="ARBA00022475"/>
    </source>
</evidence>
<dbReference type="Proteomes" id="UP000287247">
    <property type="component" value="Unassembled WGS sequence"/>
</dbReference>
<evidence type="ECO:0000256" key="1">
    <source>
        <dbReference type="ARBA" id="ARBA00004651"/>
    </source>
</evidence>
<feature type="transmembrane region" description="Helical" evidence="6">
    <location>
        <begin position="309"/>
        <end position="327"/>
    </location>
</feature>
<evidence type="ECO:0000256" key="5">
    <source>
        <dbReference type="ARBA" id="ARBA00023136"/>
    </source>
</evidence>
<feature type="transmembrane region" description="Helical" evidence="6">
    <location>
        <begin position="71"/>
        <end position="93"/>
    </location>
</feature>
<dbReference type="OrthoDB" id="9780716at2"/>
<keyword evidence="5 6" id="KW-0472">Membrane</keyword>
<organism evidence="7 8">
    <name type="scientific">Aphanothece sacrum FPU1</name>
    <dbReference type="NCBI Taxonomy" id="1920663"/>
    <lineage>
        <taxon>Bacteria</taxon>
        <taxon>Bacillati</taxon>
        <taxon>Cyanobacteriota</taxon>
        <taxon>Cyanophyceae</taxon>
        <taxon>Oscillatoriophycideae</taxon>
        <taxon>Chroococcales</taxon>
        <taxon>Aphanothecaceae</taxon>
        <taxon>Aphanothece</taxon>
    </lineage>
</organism>
<feature type="transmembrane region" description="Helical" evidence="6">
    <location>
        <begin position="370"/>
        <end position="386"/>
    </location>
</feature>
<dbReference type="EMBL" id="BDQK01000016">
    <property type="protein sequence ID" value="GBF82311.1"/>
    <property type="molecule type" value="Genomic_DNA"/>
</dbReference>
<dbReference type="PANTHER" id="PTHR33529">
    <property type="entry name" value="SLR0882 PROTEIN-RELATED"/>
    <property type="match status" value="1"/>
</dbReference>
<comment type="caution">
    <text evidence="7">The sequence shown here is derived from an EMBL/GenBank/DDBJ whole genome shotgun (WGS) entry which is preliminary data.</text>
</comment>
<evidence type="ECO:0008006" key="9">
    <source>
        <dbReference type="Google" id="ProtNLM"/>
    </source>
</evidence>
<feature type="transmembrane region" description="Helical" evidence="6">
    <location>
        <begin position="114"/>
        <end position="135"/>
    </location>
</feature>
<dbReference type="AlphaFoldDB" id="A0A401IM36"/>
<keyword evidence="3 6" id="KW-0812">Transmembrane</keyword>
<evidence type="ECO:0000313" key="8">
    <source>
        <dbReference type="Proteomes" id="UP000287247"/>
    </source>
</evidence>
<proteinExistence type="predicted"/>
<dbReference type="InterPro" id="IPR005495">
    <property type="entry name" value="LptG/LptF_permease"/>
</dbReference>
<name>A0A401IM36_APHSA</name>
<evidence type="ECO:0000313" key="7">
    <source>
        <dbReference type="EMBL" id="GBF82311.1"/>
    </source>
</evidence>
<protein>
    <recommendedName>
        <fullName evidence="9">Permease YjgP/YjgQ family protein</fullName>
    </recommendedName>
</protein>
<evidence type="ECO:0000256" key="6">
    <source>
        <dbReference type="SAM" id="Phobius"/>
    </source>
</evidence>
<feature type="transmembrane region" description="Helical" evidence="6">
    <location>
        <begin position="339"/>
        <end position="364"/>
    </location>
</feature>
<evidence type="ECO:0000256" key="3">
    <source>
        <dbReference type="ARBA" id="ARBA00022692"/>
    </source>
</evidence>
<evidence type="ECO:0000256" key="4">
    <source>
        <dbReference type="ARBA" id="ARBA00022989"/>
    </source>
</evidence>
<feature type="transmembrane region" description="Helical" evidence="6">
    <location>
        <begin position="24"/>
        <end position="51"/>
    </location>
</feature>
<comment type="subcellular location">
    <subcellularLocation>
        <location evidence="1">Cell membrane</location>
        <topology evidence="1">Multi-pass membrane protein</topology>
    </subcellularLocation>
</comment>
<dbReference type="GO" id="GO:0015920">
    <property type="term" value="P:lipopolysaccharide transport"/>
    <property type="evidence" value="ECO:0007669"/>
    <property type="project" value="TreeGrafter"/>
</dbReference>
<keyword evidence="8" id="KW-1185">Reference proteome</keyword>